<keyword evidence="1" id="KW-0732">Signal</keyword>
<dbReference type="AlphaFoldDB" id="A0A6B9ZGY7"/>
<gene>
    <name evidence="2" type="ORF">GWR21_09755</name>
</gene>
<protein>
    <submittedName>
        <fullName evidence="2">Uncharacterized protein</fullName>
    </submittedName>
</protein>
<dbReference type="RefSeq" id="WP_162331558.1">
    <property type="nucleotide sequence ID" value="NZ_CP048113.1"/>
</dbReference>
<proteinExistence type="predicted"/>
<dbReference type="PROSITE" id="PS51257">
    <property type="entry name" value="PROKAR_LIPOPROTEIN"/>
    <property type="match status" value="1"/>
</dbReference>
<name>A0A6B9ZGY7_9BACT</name>
<reference evidence="2 3" key="1">
    <citation type="submission" date="2020-01" db="EMBL/GenBank/DDBJ databases">
        <title>Complete genome sequence of Chitinophaga sp. H33E-04 isolated from quinoa roots.</title>
        <authorList>
            <person name="Weon H.-Y."/>
            <person name="Lee S.A."/>
        </authorList>
    </citation>
    <scope>NUCLEOTIDE SEQUENCE [LARGE SCALE GENOMIC DNA]</scope>
    <source>
        <strain evidence="2 3">H33E-04</strain>
    </source>
</reference>
<organism evidence="2 3">
    <name type="scientific">Chitinophaga agri</name>
    <dbReference type="NCBI Taxonomy" id="2703787"/>
    <lineage>
        <taxon>Bacteria</taxon>
        <taxon>Pseudomonadati</taxon>
        <taxon>Bacteroidota</taxon>
        <taxon>Chitinophagia</taxon>
        <taxon>Chitinophagales</taxon>
        <taxon>Chitinophagaceae</taxon>
        <taxon>Chitinophaga</taxon>
    </lineage>
</organism>
<feature type="chain" id="PRO_5025353459" evidence="1">
    <location>
        <begin position="21"/>
        <end position="316"/>
    </location>
</feature>
<dbReference type="Proteomes" id="UP000476411">
    <property type="component" value="Chromosome"/>
</dbReference>
<sequence length="316" mass="35053">MKRLIISLCCSLALVMSCFAQDGELELKNIPDTMLSPTRVLEVPDPFDGIKTLQKLFPGKYYDLKHSSTYRDQLINWECKSCKPKGYNDTNEDEPYNFPYEAGTATRLLNVISYKDSAGTQYKMLTFNHSEYDADGAQTVRFRGGTLGIAKFSLSGKVWSLKFFQPAVGAYGAFSQCPKPAPVLIGHDQYAFMLQSQNGPGGGPFRTTLFLIAGTGGTYKQVLAVYGAESTEGGDDEELSSWTCTYNAPESDKRFFRDIIVTMKGTYVAGDIESLPEEVQPYAKTRKKGTFTLVRRYVFKWGKGYVSQGPAGVTVD</sequence>
<evidence type="ECO:0000256" key="1">
    <source>
        <dbReference type="SAM" id="SignalP"/>
    </source>
</evidence>
<accession>A0A6B9ZGY7</accession>
<evidence type="ECO:0000313" key="2">
    <source>
        <dbReference type="EMBL" id="QHS59863.1"/>
    </source>
</evidence>
<keyword evidence="3" id="KW-1185">Reference proteome</keyword>
<feature type="signal peptide" evidence="1">
    <location>
        <begin position="1"/>
        <end position="20"/>
    </location>
</feature>
<evidence type="ECO:0000313" key="3">
    <source>
        <dbReference type="Proteomes" id="UP000476411"/>
    </source>
</evidence>
<dbReference type="KEGG" id="chih:GWR21_09755"/>
<dbReference type="EMBL" id="CP048113">
    <property type="protein sequence ID" value="QHS59863.1"/>
    <property type="molecule type" value="Genomic_DNA"/>
</dbReference>